<protein>
    <submittedName>
        <fullName evidence="1">Uncharacterized protein</fullName>
    </submittedName>
</protein>
<evidence type="ECO:0000313" key="2">
    <source>
        <dbReference type="Proteomes" id="UP000058925"/>
    </source>
</evidence>
<reference evidence="2" key="1">
    <citation type="submission" date="2015-10" db="EMBL/GenBank/DDBJ databases">
        <title>Niche specialization of a soil ammonia-oxidizing archaeon, Candidatus Nitrosocosmicus oleophilus.</title>
        <authorList>
            <person name="Jung M.-Y."/>
            <person name="Rhee S.-K."/>
        </authorList>
    </citation>
    <scope>NUCLEOTIDE SEQUENCE [LARGE SCALE GENOMIC DNA]</scope>
    <source>
        <strain evidence="2">MY3</strain>
    </source>
</reference>
<proteinExistence type="predicted"/>
<gene>
    <name evidence="1" type="ORF">NMY3_02971</name>
</gene>
<dbReference type="EMBL" id="CP012850">
    <property type="protein sequence ID" value="ALI37158.1"/>
    <property type="molecule type" value="Genomic_DNA"/>
</dbReference>
<organism evidence="1 2">
    <name type="scientific">Candidatus Nitrosocosmicus oleophilus</name>
    <dbReference type="NCBI Taxonomy" id="1353260"/>
    <lineage>
        <taxon>Archaea</taxon>
        <taxon>Nitrososphaerota</taxon>
        <taxon>Nitrososphaeria</taxon>
        <taxon>Nitrososphaerales</taxon>
        <taxon>Nitrososphaeraceae</taxon>
        <taxon>Candidatus Nitrosocosmicus</taxon>
    </lineage>
</organism>
<name>A0A654M0A2_9ARCH</name>
<dbReference type="KEGG" id="taa:NMY3_02971"/>
<evidence type="ECO:0000313" key="1">
    <source>
        <dbReference type="EMBL" id="ALI37158.1"/>
    </source>
</evidence>
<dbReference type="RefSeq" id="WP_196816282.1">
    <property type="nucleotide sequence ID" value="NZ_CP012850.1"/>
</dbReference>
<dbReference type="Proteomes" id="UP000058925">
    <property type="component" value="Chromosome"/>
</dbReference>
<keyword evidence="2" id="KW-1185">Reference proteome</keyword>
<sequence>MILEVKWIQEFSTNPVELFTNASKSPESQKQYPRTFKMFLDFIELGGINIEEQPISTFSRHNILEAIEGRQRYQGQMK</sequence>
<dbReference type="AlphaFoldDB" id="A0A654M0A2"/>
<accession>A0A654M0A2</accession>
<dbReference type="GeneID" id="60422847"/>